<dbReference type="EMBL" id="CP060717">
    <property type="protein sequence ID" value="QNN66056.1"/>
    <property type="molecule type" value="Genomic_DNA"/>
</dbReference>
<organism evidence="8 9">
    <name type="scientific">Sphingomonas rhizophila</name>
    <dbReference type="NCBI Taxonomy" id="2071607"/>
    <lineage>
        <taxon>Bacteria</taxon>
        <taxon>Pseudomonadati</taxon>
        <taxon>Pseudomonadota</taxon>
        <taxon>Alphaproteobacteria</taxon>
        <taxon>Sphingomonadales</taxon>
        <taxon>Sphingomonadaceae</taxon>
        <taxon>Sphingomonas</taxon>
    </lineage>
</organism>
<evidence type="ECO:0000313" key="9">
    <source>
        <dbReference type="Proteomes" id="UP000515955"/>
    </source>
</evidence>
<dbReference type="PRINTS" id="PR01594">
    <property type="entry name" value="SECBCHAPRONE"/>
</dbReference>
<dbReference type="PANTHER" id="PTHR36918">
    <property type="match status" value="1"/>
</dbReference>
<dbReference type="PANTHER" id="PTHR36918:SF1">
    <property type="entry name" value="PROTEIN-EXPORT PROTEIN SECB"/>
    <property type="match status" value="1"/>
</dbReference>
<evidence type="ECO:0000256" key="1">
    <source>
        <dbReference type="ARBA" id="ARBA00009990"/>
    </source>
</evidence>
<dbReference type="SUPFAM" id="SSF54611">
    <property type="entry name" value="SecB-like"/>
    <property type="match status" value="1"/>
</dbReference>
<dbReference type="KEGG" id="srhi:H9L12_06105"/>
<protein>
    <recommendedName>
        <fullName evidence="6">Protein-export protein SecB</fullName>
    </recommendedName>
</protein>
<dbReference type="InterPro" id="IPR003708">
    <property type="entry name" value="SecB"/>
</dbReference>
<evidence type="ECO:0000256" key="2">
    <source>
        <dbReference type="ARBA" id="ARBA00022448"/>
    </source>
</evidence>
<dbReference type="GO" id="GO:0015031">
    <property type="term" value="P:protein transport"/>
    <property type="evidence" value="ECO:0007669"/>
    <property type="project" value="UniProtKB-UniRule"/>
</dbReference>
<dbReference type="Proteomes" id="UP000515955">
    <property type="component" value="Chromosome"/>
</dbReference>
<keyword evidence="5 6" id="KW-0143">Chaperone</keyword>
<comment type="similarity">
    <text evidence="1 6">Belongs to the SecB family.</text>
</comment>
<evidence type="ECO:0000313" key="8">
    <source>
        <dbReference type="EMBL" id="QNN66056.1"/>
    </source>
</evidence>
<evidence type="ECO:0000256" key="5">
    <source>
        <dbReference type="ARBA" id="ARBA00023186"/>
    </source>
</evidence>
<gene>
    <name evidence="6 8" type="primary">secB</name>
    <name evidence="8" type="ORF">H9L12_06105</name>
</gene>
<dbReference type="GO" id="GO:0051082">
    <property type="term" value="F:unfolded protein binding"/>
    <property type="evidence" value="ECO:0007669"/>
    <property type="project" value="InterPro"/>
</dbReference>
<dbReference type="InterPro" id="IPR035958">
    <property type="entry name" value="SecB-like_sf"/>
</dbReference>
<evidence type="ECO:0000256" key="4">
    <source>
        <dbReference type="ARBA" id="ARBA00023010"/>
    </source>
</evidence>
<dbReference type="NCBIfam" id="NF004392">
    <property type="entry name" value="PRK05751.1-3"/>
    <property type="match status" value="1"/>
</dbReference>
<comment type="function">
    <text evidence="6">One of the proteins required for the normal export of preproteins out of the cell cytoplasm. It is a molecular chaperone that binds to a subset of precursor proteins, maintaining them in a translocation-competent state. It also specifically binds to its receptor SecA.</text>
</comment>
<keyword evidence="4 6" id="KW-0811">Translocation</keyword>
<proteinExistence type="inferred from homology"/>
<keyword evidence="6" id="KW-0963">Cytoplasm</keyword>
<name>A0A7G9SDY1_9SPHN</name>
<keyword evidence="3 6" id="KW-0653">Protein transport</keyword>
<keyword evidence="9" id="KW-1185">Reference proteome</keyword>
<comment type="subunit">
    <text evidence="6">Homotetramer, a dimer of dimers. One homotetramer interacts with 1 SecA dimer.</text>
</comment>
<dbReference type="GO" id="GO:0051262">
    <property type="term" value="P:protein tetramerization"/>
    <property type="evidence" value="ECO:0007669"/>
    <property type="project" value="InterPro"/>
</dbReference>
<accession>A0A7G9SDY1</accession>
<dbReference type="GO" id="GO:0006457">
    <property type="term" value="P:protein folding"/>
    <property type="evidence" value="ECO:0007669"/>
    <property type="project" value="UniProtKB-UniRule"/>
</dbReference>
<dbReference type="NCBIfam" id="TIGR00809">
    <property type="entry name" value="secB"/>
    <property type="match status" value="1"/>
</dbReference>
<evidence type="ECO:0000256" key="6">
    <source>
        <dbReference type="HAMAP-Rule" id="MF_00821"/>
    </source>
</evidence>
<reference evidence="8 9" key="1">
    <citation type="submission" date="2020-08" db="EMBL/GenBank/DDBJ databases">
        <title>Genome sequence of Sphingomonas rhizophila KACC 19189T.</title>
        <authorList>
            <person name="Hyun D.-W."/>
            <person name="Bae J.-W."/>
        </authorList>
    </citation>
    <scope>NUCLEOTIDE SEQUENCE [LARGE SCALE GENOMIC DNA]</scope>
    <source>
        <strain evidence="8 9">KACC 19189</strain>
    </source>
</reference>
<dbReference type="GO" id="GO:0005737">
    <property type="term" value="C:cytoplasm"/>
    <property type="evidence" value="ECO:0007669"/>
    <property type="project" value="UniProtKB-SubCell"/>
</dbReference>
<evidence type="ECO:0000256" key="3">
    <source>
        <dbReference type="ARBA" id="ARBA00022927"/>
    </source>
</evidence>
<dbReference type="Gene3D" id="3.10.420.10">
    <property type="entry name" value="SecB-like"/>
    <property type="match status" value="1"/>
</dbReference>
<dbReference type="RefSeq" id="WP_187543041.1">
    <property type="nucleotide sequence ID" value="NZ_CP060717.1"/>
</dbReference>
<feature type="region of interest" description="Disordered" evidence="7">
    <location>
        <begin position="1"/>
        <end position="25"/>
    </location>
</feature>
<comment type="subcellular location">
    <subcellularLocation>
        <location evidence="6">Cytoplasm</location>
    </subcellularLocation>
</comment>
<evidence type="ECO:0000256" key="7">
    <source>
        <dbReference type="SAM" id="MobiDB-lite"/>
    </source>
</evidence>
<dbReference type="Pfam" id="PF02556">
    <property type="entry name" value="SecB"/>
    <property type="match status" value="1"/>
</dbReference>
<sequence length="177" mass="19312">MSDQDVTEPTDAIPQANGGIDPNDMPQIATIAQYIKDMSVENPSAPAVFQWQAQPQIDVQFNILVNRVNEEVHEAVLKINLKATSDQGTHFVVELAYAGLFGLRNVPDEALPPFLLIEAPRMLFPFARQIVAEQVQNLGFPPVLLDPIDFAQAYMAQADALQETGASQGDTGLPEQA</sequence>
<dbReference type="HAMAP" id="MF_00821">
    <property type="entry name" value="SecB"/>
    <property type="match status" value="1"/>
</dbReference>
<dbReference type="AlphaFoldDB" id="A0A7G9SDY1"/>
<keyword evidence="2 6" id="KW-0813">Transport</keyword>